<evidence type="ECO:0008006" key="4">
    <source>
        <dbReference type="Google" id="ProtNLM"/>
    </source>
</evidence>
<keyword evidence="1" id="KW-0175">Coiled coil</keyword>
<reference evidence="2 3" key="1">
    <citation type="submission" date="2014-01" db="EMBL/GenBank/DDBJ databases">
        <title>Complete genome sequence of ionizing-radiation resistance bacterium Hymenobacter swuensis DY53.</title>
        <authorList>
            <person name="Jung J.-H."/>
            <person name="Jeong S.-W."/>
            <person name="Joe M.-H."/>
            <person name="Cho y.-j."/>
            <person name="Kim M.-K."/>
            <person name="Lim S.-Y."/>
        </authorList>
    </citation>
    <scope>NUCLEOTIDE SEQUENCE [LARGE SCALE GENOMIC DNA]</scope>
    <source>
        <strain evidence="2 3">DY53</strain>
    </source>
</reference>
<gene>
    <name evidence="2" type="ORF">Hsw_3875</name>
</gene>
<dbReference type="HOGENOM" id="CLU_139202_0_0_10"/>
<dbReference type="STRING" id="1227739.Hsw_3875"/>
<keyword evidence="3" id="KW-1185">Reference proteome</keyword>
<organism evidence="2 3">
    <name type="scientific">Hymenobacter swuensis DY53</name>
    <dbReference type="NCBI Taxonomy" id="1227739"/>
    <lineage>
        <taxon>Bacteria</taxon>
        <taxon>Pseudomonadati</taxon>
        <taxon>Bacteroidota</taxon>
        <taxon>Cytophagia</taxon>
        <taxon>Cytophagales</taxon>
        <taxon>Hymenobacteraceae</taxon>
        <taxon>Hymenobacter</taxon>
    </lineage>
</organism>
<proteinExistence type="predicted"/>
<feature type="coiled-coil region" evidence="1">
    <location>
        <begin position="17"/>
        <end position="44"/>
    </location>
</feature>
<name>W8FCS4_9BACT</name>
<protein>
    <recommendedName>
        <fullName evidence="4">Roadblock/LAMTOR2 domain-containing protein</fullName>
    </recommendedName>
</protein>
<dbReference type="eggNOG" id="COG2018">
    <property type="taxonomic scope" value="Bacteria"/>
</dbReference>
<dbReference type="PATRIC" id="fig|1227739.3.peg.4029"/>
<dbReference type="OrthoDB" id="882469at2"/>
<sequence length="152" mass="16595">MKPKSYRKKATRQPAVRKRQLELLSRANEVVEQLRNELPQLLAVAVVDVASGTSLAAHTSSPTLDLLTAAKFQAGLVQRKHEALAALNLPDEQLEDIMITLSSQLHLLRLSSTGERLISLVVDAQTTNLALARDILRTRAEQLDAASALRAA</sequence>
<evidence type="ECO:0000256" key="1">
    <source>
        <dbReference type="SAM" id="Coils"/>
    </source>
</evidence>
<evidence type="ECO:0000313" key="3">
    <source>
        <dbReference type="Proteomes" id="UP000019423"/>
    </source>
</evidence>
<dbReference type="EMBL" id="CP007145">
    <property type="protein sequence ID" value="AHJ99470.1"/>
    <property type="molecule type" value="Genomic_DNA"/>
</dbReference>
<dbReference type="RefSeq" id="WP_052346675.1">
    <property type="nucleotide sequence ID" value="NZ_CP007145.1"/>
</dbReference>
<dbReference type="KEGG" id="hsw:Hsw_3875"/>
<accession>W8FCS4</accession>
<evidence type="ECO:0000313" key="2">
    <source>
        <dbReference type="EMBL" id="AHJ99470.1"/>
    </source>
</evidence>
<dbReference type="AlphaFoldDB" id="W8FCS4"/>
<dbReference type="Proteomes" id="UP000019423">
    <property type="component" value="Chromosome"/>
</dbReference>